<keyword evidence="1" id="KW-1133">Transmembrane helix</keyword>
<dbReference type="RefSeq" id="WP_010779344.1">
    <property type="nucleotide sequence ID" value="NZ_ASWH01000002.1"/>
</dbReference>
<comment type="caution">
    <text evidence="2">The sequence shown here is derived from an EMBL/GenBank/DDBJ whole genome shotgun (WGS) entry which is preliminary data.</text>
</comment>
<gene>
    <name evidence="3" type="ORF">I592_03466</name>
    <name evidence="2" type="ORF">UKC_00895</name>
</gene>
<reference evidence="3 5" key="2">
    <citation type="submission" date="2013-03" db="EMBL/GenBank/DDBJ databases">
        <title>The Genome Sequence of Enterococcus gilvus ATCC BAA-350 (PacBio/Illumina hybrid assembly).</title>
        <authorList>
            <consortium name="The Broad Institute Genomics Platform"/>
            <consortium name="The Broad Institute Genome Sequencing Center for Infectious Disease"/>
            <person name="Earl A."/>
            <person name="Russ C."/>
            <person name="Gilmore M."/>
            <person name="Surin D."/>
            <person name="Walker B."/>
            <person name="Young S."/>
            <person name="Zeng Q."/>
            <person name="Gargeya S."/>
            <person name="Fitzgerald M."/>
            <person name="Haas B."/>
            <person name="Abouelleil A."/>
            <person name="Allen A.W."/>
            <person name="Alvarado L."/>
            <person name="Arachchi H.M."/>
            <person name="Berlin A.M."/>
            <person name="Chapman S.B."/>
            <person name="Gainer-Dewar J."/>
            <person name="Goldberg J."/>
            <person name="Griggs A."/>
            <person name="Gujja S."/>
            <person name="Hansen M."/>
            <person name="Howarth C."/>
            <person name="Imamovic A."/>
            <person name="Ireland A."/>
            <person name="Larimer J."/>
            <person name="McCowan C."/>
            <person name="Murphy C."/>
            <person name="Pearson M."/>
            <person name="Poon T.W."/>
            <person name="Priest M."/>
            <person name="Roberts A."/>
            <person name="Saif S."/>
            <person name="Shea T."/>
            <person name="Sisk P."/>
            <person name="Sykes S."/>
            <person name="Wortman J."/>
            <person name="Nusbaum C."/>
            <person name="Birren B."/>
        </authorList>
    </citation>
    <scope>NUCLEOTIDE SEQUENCE [LARGE SCALE GENOMIC DNA]</scope>
    <source>
        <strain evidence="3 5">ATCC BAA-350</strain>
    </source>
</reference>
<reference evidence="2 4" key="1">
    <citation type="submission" date="2013-02" db="EMBL/GenBank/DDBJ databases">
        <title>The Genome Sequence of Enterococcus gilvus ATCC BAA-350.</title>
        <authorList>
            <consortium name="The Broad Institute Genome Sequencing Platform"/>
            <consortium name="The Broad Institute Genome Sequencing Center for Infectious Disease"/>
            <person name="Earl A.M."/>
            <person name="Gilmore M.S."/>
            <person name="Lebreton F."/>
            <person name="Walker B."/>
            <person name="Young S.K."/>
            <person name="Zeng Q."/>
            <person name="Gargeya S."/>
            <person name="Fitzgerald M."/>
            <person name="Haas B."/>
            <person name="Abouelleil A."/>
            <person name="Alvarado L."/>
            <person name="Arachchi H.M."/>
            <person name="Berlin A.M."/>
            <person name="Chapman S.B."/>
            <person name="Dewar J."/>
            <person name="Goldberg J."/>
            <person name="Griggs A."/>
            <person name="Gujja S."/>
            <person name="Hansen M."/>
            <person name="Howarth C."/>
            <person name="Imamovic A."/>
            <person name="Larimer J."/>
            <person name="McCowan C."/>
            <person name="Murphy C."/>
            <person name="Neiman D."/>
            <person name="Pearson M."/>
            <person name="Priest M."/>
            <person name="Roberts A."/>
            <person name="Saif S."/>
            <person name="Shea T."/>
            <person name="Sisk P."/>
            <person name="Sykes S."/>
            <person name="Wortman J."/>
            <person name="Nusbaum C."/>
            <person name="Birren B."/>
        </authorList>
    </citation>
    <scope>NUCLEOTIDE SEQUENCE [LARGE SCALE GENOMIC DNA]</scope>
    <source>
        <strain evidence="2 4">ATCC BAA-350</strain>
    </source>
</reference>
<evidence type="ECO:0000313" key="4">
    <source>
        <dbReference type="Proteomes" id="UP000013750"/>
    </source>
</evidence>
<dbReference type="Proteomes" id="UP000014160">
    <property type="component" value="Unassembled WGS sequence"/>
</dbReference>
<keyword evidence="1" id="KW-0812">Transmembrane</keyword>
<keyword evidence="5" id="KW-1185">Reference proteome</keyword>
<dbReference type="eggNOG" id="ENOG503069D">
    <property type="taxonomic scope" value="Bacteria"/>
</dbReference>
<accession>R2VJ89</accession>
<organism evidence="2 4">
    <name type="scientific">Enterococcus gilvus ATCC BAA-350</name>
    <dbReference type="NCBI Taxonomy" id="1158614"/>
    <lineage>
        <taxon>Bacteria</taxon>
        <taxon>Bacillati</taxon>
        <taxon>Bacillota</taxon>
        <taxon>Bacilli</taxon>
        <taxon>Lactobacillales</taxon>
        <taxon>Enterococcaceae</taxon>
        <taxon>Enterococcus</taxon>
    </lineage>
</organism>
<evidence type="ECO:0000256" key="1">
    <source>
        <dbReference type="SAM" id="Phobius"/>
    </source>
</evidence>
<name>R2VJ89_9ENTE</name>
<proteinExistence type="predicted"/>
<keyword evidence="1" id="KW-0472">Membrane</keyword>
<evidence type="ECO:0000313" key="2">
    <source>
        <dbReference type="EMBL" id="EOI57920.1"/>
    </source>
</evidence>
<dbReference type="OrthoDB" id="2184725at2"/>
<dbReference type="PATRIC" id="fig|1158614.3.peg.924"/>
<sequence>MLENLLRPEVLLSNVIVCLITFLITRWALKRKLASPRTKEAVVQIPKQTDDGLTVLEHSLDTLQSYKKNLNSYGYVYFQETTPIVLEQLKAEASSLIVSEANQSIEEQLYKNYDALLDFQQREVSDTKKLELEVLNHVNKTIITWRNLLKESR</sequence>
<dbReference type="HOGENOM" id="CLU_1746821_0_0_9"/>
<dbReference type="EMBL" id="AJDQ01000004">
    <property type="protein sequence ID" value="EOI57920.1"/>
    <property type="molecule type" value="Genomic_DNA"/>
</dbReference>
<evidence type="ECO:0000313" key="3">
    <source>
        <dbReference type="EMBL" id="EOW79326.1"/>
    </source>
</evidence>
<dbReference type="Proteomes" id="UP000013750">
    <property type="component" value="Unassembled WGS sequence"/>
</dbReference>
<feature type="transmembrane region" description="Helical" evidence="1">
    <location>
        <begin position="12"/>
        <end position="29"/>
    </location>
</feature>
<dbReference type="EMBL" id="ASWH01000002">
    <property type="protein sequence ID" value="EOW79326.1"/>
    <property type="molecule type" value="Genomic_DNA"/>
</dbReference>
<evidence type="ECO:0000313" key="5">
    <source>
        <dbReference type="Proteomes" id="UP000014160"/>
    </source>
</evidence>
<protein>
    <submittedName>
        <fullName evidence="2">Uncharacterized protein</fullName>
    </submittedName>
</protein>
<dbReference type="AlphaFoldDB" id="R2VJ89"/>